<dbReference type="AlphaFoldDB" id="A0AAV2T290"/>
<dbReference type="GO" id="GO:0006611">
    <property type="term" value="P:protein export from nucleus"/>
    <property type="evidence" value="ECO:0007669"/>
    <property type="project" value="TreeGrafter"/>
</dbReference>
<feature type="coiled-coil region" evidence="11">
    <location>
        <begin position="244"/>
        <end position="278"/>
    </location>
</feature>
<evidence type="ECO:0000313" key="13">
    <source>
        <dbReference type="EMBL" id="CAL5130141.1"/>
    </source>
</evidence>
<evidence type="ECO:0000256" key="3">
    <source>
        <dbReference type="ARBA" id="ARBA00004496"/>
    </source>
</evidence>
<dbReference type="GO" id="GO:0005634">
    <property type="term" value="C:nucleus"/>
    <property type="evidence" value="ECO:0007669"/>
    <property type="project" value="UniProtKB-SubCell"/>
</dbReference>
<gene>
    <name evidence="13" type="ORF">CDAUBV1_LOCUS1574</name>
</gene>
<dbReference type="Proteomes" id="UP001497525">
    <property type="component" value="Unassembled WGS sequence"/>
</dbReference>
<evidence type="ECO:0000256" key="11">
    <source>
        <dbReference type="SAM" id="Coils"/>
    </source>
</evidence>
<keyword evidence="8 11" id="KW-0175">Coiled coil</keyword>
<evidence type="ECO:0000256" key="8">
    <source>
        <dbReference type="ARBA" id="ARBA00023054"/>
    </source>
</evidence>
<dbReference type="GO" id="GO:0005737">
    <property type="term" value="C:cytoplasm"/>
    <property type="evidence" value="ECO:0007669"/>
    <property type="project" value="UniProtKB-SubCell"/>
</dbReference>
<keyword evidence="7" id="KW-0221">Differentiation</keyword>
<evidence type="ECO:0000256" key="9">
    <source>
        <dbReference type="ARBA" id="ARBA00023242"/>
    </source>
</evidence>
<comment type="subcellular location">
    <subcellularLocation>
        <location evidence="3">Cytoplasm</location>
    </subcellularLocation>
    <subcellularLocation>
        <location evidence="2">Nucleus</location>
    </subcellularLocation>
</comment>
<evidence type="ECO:0000256" key="2">
    <source>
        <dbReference type="ARBA" id="ARBA00004123"/>
    </source>
</evidence>
<evidence type="ECO:0000256" key="12">
    <source>
        <dbReference type="SAM" id="MobiDB-lite"/>
    </source>
</evidence>
<feature type="region of interest" description="Disordered" evidence="12">
    <location>
        <begin position="619"/>
        <end position="641"/>
    </location>
</feature>
<dbReference type="GO" id="GO:0005814">
    <property type="term" value="C:centriole"/>
    <property type="evidence" value="ECO:0007669"/>
    <property type="project" value="TreeGrafter"/>
</dbReference>
<keyword evidence="6" id="KW-0963">Cytoplasm</keyword>
<accession>A0AAV2T290</accession>
<evidence type="ECO:0000256" key="4">
    <source>
        <dbReference type="ARBA" id="ARBA00016468"/>
    </source>
</evidence>
<evidence type="ECO:0000256" key="10">
    <source>
        <dbReference type="ARBA" id="ARBA00031932"/>
    </source>
</evidence>
<feature type="coiled-coil region" evidence="11">
    <location>
        <begin position="512"/>
        <end position="539"/>
    </location>
</feature>
<dbReference type="PANTHER" id="PTHR46822">
    <property type="entry name" value="COILED-COIL ALPHA-HELICAL ROD PROTEIN 1"/>
    <property type="match status" value="1"/>
</dbReference>
<keyword evidence="5" id="KW-0217">Developmental protein</keyword>
<evidence type="ECO:0000256" key="5">
    <source>
        <dbReference type="ARBA" id="ARBA00022473"/>
    </source>
</evidence>
<sequence length="641" mass="72515">MMDNPNSLSSWNLPSSQNDIMVDVSLRSSAERICLDDESLLPPSAFLVTKSASEYYAGHQPQPDMSINSNSRYLENRISSLLSQMTAAEARCCDLKEQIRAMREENLRTQLAKDEALRKVATLKAYIESGNGKCDLPKITVDRSCSTVPLSSGPSSERIVQLEEEKSRIERELDLSLVRIHSLEAVLQLQEAKICSLNSKESGTKPEVVDKLEKSAKLLTFWRTRVLHLLMQEQELKVAQEHAIGQMRRQCEASESKRRETEAEIETLRLKLRASEAAVATEHNKITPLRVEVKKLKEKSRCMQIEGDELHRTTVNSLKAIGESVSQLYQNIALFMCPDLENGNTSTASSPHVFRRLRQLERRLSFALDRLPLLRAHSAVKRQLMTEKFDQQTQTSDIPGFSPSETLTFSEMQEMLAHVQAEAECLRSERDVILAKLEENTRSFQQRVETAQNEVRIEVTTLCELTHRLETLLNEKQEELNSCLSQVESLKVVNSQIQQEAAEEQTRLKAQLIDTQKKLAKATVEVKRAERRISQELDERKIRIAELESSYKSRIQSLEHALQSFCPGTYTWYADQAAPFAVVEQATTSETKQEHRAGSPVKLDTVINSLKELTALARSLTTSSESGDSDVEQPTSLKKDT</sequence>
<dbReference type="GO" id="GO:0030154">
    <property type="term" value="P:cell differentiation"/>
    <property type="evidence" value="ECO:0007669"/>
    <property type="project" value="UniProtKB-KW"/>
</dbReference>
<name>A0AAV2T290_CALDB</name>
<protein>
    <recommendedName>
        <fullName evidence="4">Coiled-coil alpha-helical rod protein 1</fullName>
    </recommendedName>
    <alternativeName>
        <fullName evidence="10">Alpha-helical coiled-coil rod protein</fullName>
    </alternativeName>
</protein>
<feature type="coiled-coil region" evidence="11">
    <location>
        <begin position="409"/>
        <end position="454"/>
    </location>
</feature>
<dbReference type="PANTHER" id="PTHR46822:SF1">
    <property type="entry name" value="COILED-COIL ALPHA-HELICAL ROD PROTEIN 1"/>
    <property type="match status" value="1"/>
</dbReference>
<organism evidence="13 14">
    <name type="scientific">Calicophoron daubneyi</name>
    <name type="common">Rumen fluke</name>
    <name type="synonym">Paramphistomum daubneyi</name>
    <dbReference type="NCBI Taxonomy" id="300641"/>
    <lineage>
        <taxon>Eukaryota</taxon>
        <taxon>Metazoa</taxon>
        <taxon>Spiralia</taxon>
        <taxon>Lophotrochozoa</taxon>
        <taxon>Platyhelminthes</taxon>
        <taxon>Trematoda</taxon>
        <taxon>Digenea</taxon>
        <taxon>Plagiorchiida</taxon>
        <taxon>Pronocephalata</taxon>
        <taxon>Paramphistomoidea</taxon>
        <taxon>Paramphistomidae</taxon>
        <taxon>Calicophoron</taxon>
    </lineage>
</organism>
<evidence type="ECO:0000256" key="1">
    <source>
        <dbReference type="ARBA" id="ARBA00003936"/>
    </source>
</evidence>
<keyword evidence="9" id="KW-0539">Nucleus</keyword>
<dbReference type="Pfam" id="PF07111">
    <property type="entry name" value="HCR"/>
    <property type="match status" value="1"/>
</dbReference>
<comment type="function">
    <text evidence="1">May be a regulator of keratinocyte proliferation or differentiation.</text>
</comment>
<proteinExistence type="predicted"/>
<evidence type="ECO:0000256" key="7">
    <source>
        <dbReference type="ARBA" id="ARBA00022782"/>
    </source>
</evidence>
<evidence type="ECO:0000313" key="14">
    <source>
        <dbReference type="Proteomes" id="UP001497525"/>
    </source>
</evidence>
<comment type="caution">
    <text evidence="13">The sequence shown here is derived from an EMBL/GenBank/DDBJ whole genome shotgun (WGS) entry which is preliminary data.</text>
</comment>
<dbReference type="EMBL" id="CAXLJL010000057">
    <property type="protein sequence ID" value="CAL5130141.1"/>
    <property type="molecule type" value="Genomic_DNA"/>
</dbReference>
<evidence type="ECO:0000256" key="6">
    <source>
        <dbReference type="ARBA" id="ARBA00022490"/>
    </source>
</evidence>
<reference evidence="13" key="1">
    <citation type="submission" date="2024-06" db="EMBL/GenBank/DDBJ databases">
        <authorList>
            <person name="Liu X."/>
            <person name="Lenzi L."/>
            <person name="Haldenby T S."/>
            <person name="Uol C."/>
        </authorList>
    </citation>
    <scope>NUCLEOTIDE SEQUENCE</scope>
</reference>
<dbReference type="InterPro" id="IPR009800">
    <property type="entry name" value="HCR"/>
</dbReference>